<comment type="caution">
    <text evidence="2">The sequence shown here is derived from an EMBL/GenBank/DDBJ whole genome shotgun (WGS) entry which is preliminary data.</text>
</comment>
<dbReference type="EMBL" id="BOMI01000057">
    <property type="protein sequence ID" value="GID74331.1"/>
    <property type="molecule type" value="Genomic_DNA"/>
</dbReference>
<name>A0ABQ3Y2V8_9ACTN</name>
<dbReference type="Proteomes" id="UP000609879">
    <property type="component" value="Unassembled WGS sequence"/>
</dbReference>
<evidence type="ECO:0000313" key="2">
    <source>
        <dbReference type="EMBL" id="GID74331.1"/>
    </source>
</evidence>
<evidence type="ECO:0000256" key="1">
    <source>
        <dbReference type="SAM" id="Phobius"/>
    </source>
</evidence>
<sequence>MPSMDIWGLALLASERSGESDVKGDLADIVGYFLGLFTAAGLLVGYMRLIQERRTFGAPEYAYIMVLLSGCAVWLFLVFRE</sequence>
<keyword evidence="1" id="KW-0472">Membrane</keyword>
<keyword evidence="3" id="KW-1185">Reference proteome</keyword>
<organism evidence="2 3">
    <name type="scientific">Paractinoplanes deccanensis</name>
    <dbReference type="NCBI Taxonomy" id="113561"/>
    <lineage>
        <taxon>Bacteria</taxon>
        <taxon>Bacillati</taxon>
        <taxon>Actinomycetota</taxon>
        <taxon>Actinomycetes</taxon>
        <taxon>Micromonosporales</taxon>
        <taxon>Micromonosporaceae</taxon>
        <taxon>Paractinoplanes</taxon>
    </lineage>
</organism>
<keyword evidence="1" id="KW-0812">Transmembrane</keyword>
<evidence type="ECO:0000313" key="3">
    <source>
        <dbReference type="Proteomes" id="UP000609879"/>
    </source>
</evidence>
<proteinExistence type="predicted"/>
<reference evidence="2 3" key="1">
    <citation type="submission" date="2021-01" db="EMBL/GenBank/DDBJ databases">
        <title>Whole genome shotgun sequence of Actinoplanes deccanensis NBRC 13994.</title>
        <authorList>
            <person name="Komaki H."/>
            <person name="Tamura T."/>
        </authorList>
    </citation>
    <scope>NUCLEOTIDE SEQUENCE [LARGE SCALE GENOMIC DNA]</scope>
    <source>
        <strain evidence="2 3">NBRC 13994</strain>
    </source>
</reference>
<feature type="transmembrane region" description="Helical" evidence="1">
    <location>
        <begin position="30"/>
        <end position="49"/>
    </location>
</feature>
<feature type="transmembrane region" description="Helical" evidence="1">
    <location>
        <begin position="61"/>
        <end position="79"/>
    </location>
</feature>
<keyword evidence="1" id="KW-1133">Transmembrane helix</keyword>
<accession>A0ABQ3Y2V8</accession>
<gene>
    <name evidence="2" type="ORF">Ade02nite_29720</name>
</gene>
<protein>
    <submittedName>
        <fullName evidence="2">Uncharacterized protein</fullName>
    </submittedName>
</protein>